<feature type="compositionally biased region" description="Basic residues" evidence="1">
    <location>
        <begin position="69"/>
        <end position="91"/>
    </location>
</feature>
<evidence type="ECO:0000313" key="3">
    <source>
        <dbReference type="Proteomes" id="UP000247409"/>
    </source>
</evidence>
<feature type="compositionally biased region" description="Basic and acidic residues" evidence="1">
    <location>
        <begin position="45"/>
        <end position="60"/>
    </location>
</feature>
<evidence type="ECO:0000313" key="2">
    <source>
        <dbReference type="EMBL" id="PXF48093.1"/>
    </source>
</evidence>
<dbReference type="AlphaFoldDB" id="A0A2V3J1A7"/>
<dbReference type="EMBL" id="NBIV01000016">
    <property type="protein sequence ID" value="PXF48093.1"/>
    <property type="molecule type" value="Genomic_DNA"/>
</dbReference>
<keyword evidence="3" id="KW-1185">Reference proteome</keyword>
<accession>A0A2V3J1A7</accession>
<comment type="caution">
    <text evidence="2">The sequence shown here is derived from an EMBL/GenBank/DDBJ whole genome shotgun (WGS) entry which is preliminary data.</text>
</comment>
<protein>
    <submittedName>
        <fullName evidence="2">Uncharacterized protein</fullName>
    </submittedName>
</protein>
<sequence>MERYLNKEKKRKAEMSPGSGNTKEIPHRTQVYVGDAVSIDIDGLSEERYRDEQTYNHKFLEEEDDIVLRQHRKSRKSDRKHSDRKHPKRRRERNDKERVQSTGFMNEDEPLSRRYRRKRKSKSRALESDMDPLEIVERKGKKLKKKSKRKPKVRLAERDTIIGV</sequence>
<feature type="compositionally biased region" description="Basic and acidic residues" evidence="1">
    <location>
        <begin position="154"/>
        <end position="164"/>
    </location>
</feature>
<name>A0A2V3J1A7_9FLOR</name>
<evidence type="ECO:0000256" key="1">
    <source>
        <dbReference type="SAM" id="MobiDB-lite"/>
    </source>
</evidence>
<feature type="compositionally biased region" description="Basic residues" evidence="1">
    <location>
        <begin position="139"/>
        <end position="153"/>
    </location>
</feature>
<feature type="region of interest" description="Disordered" evidence="1">
    <location>
        <begin position="1"/>
        <end position="31"/>
    </location>
</feature>
<proteinExistence type="predicted"/>
<reference evidence="2 3" key="1">
    <citation type="journal article" date="2018" name="Mol. Biol. Evol.">
        <title>Analysis of the draft genome of the red seaweed Gracilariopsis chorda provides insights into genome size evolution in Rhodophyta.</title>
        <authorList>
            <person name="Lee J."/>
            <person name="Yang E.C."/>
            <person name="Graf L."/>
            <person name="Yang J.H."/>
            <person name="Qiu H."/>
            <person name="Zel Zion U."/>
            <person name="Chan C.X."/>
            <person name="Stephens T.G."/>
            <person name="Weber A.P.M."/>
            <person name="Boo G.H."/>
            <person name="Boo S.M."/>
            <person name="Kim K.M."/>
            <person name="Shin Y."/>
            <person name="Jung M."/>
            <person name="Lee S.J."/>
            <person name="Yim H.S."/>
            <person name="Lee J.H."/>
            <person name="Bhattacharya D."/>
            <person name="Yoon H.S."/>
        </authorList>
    </citation>
    <scope>NUCLEOTIDE SEQUENCE [LARGE SCALE GENOMIC DNA]</scope>
    <source>
        <strain evidence="2 3">SKKU-2015</strain>
        <tissue evidence="2">Whole body</tissue>
    </source>
</reference>
<gene>
    <name evidence="2" type="ORF">BWQ96_02045</name>
</gene>
<feature type="compositionally biased region" description="Basic and acidic residues" evidence="1">
    <location>
        <begin position="1"/>
        <end position="14"/>
    </location>
</feature>
<organism evidence="2 3">
    <name type="scientific">Gracilariopsis chorda</name>
    <dbReference type="NCBI Taxonomy" id="448386"/>
    <lineage>
        <taxon>Eukaryota</taxon>
        <taxon>Rhodophyta</taxon>
        <taxon>Florideophyceae</taxon>
        <taxon>Rhodymeniophycidae</taxon>
        <taxon>Gracilariales</taxon>
        <taxon>Gracilariaceae</taxon>
        <taxon>Gracilariopsis</taxon>
    </lineage>
</organism>
<feature type="region of interest" description="Disordered" evidence="1">
    <location>
        <begin position="44"/>
        <end position="164"/>
    </location>
</feature>
<dbReference type="Proteomes" id="UP000247409">
    <property type="component" value="Unassembled WGS sequence"/>
</dbReference>
<feature type="compositionally biased region" description="Basic residues" evidence="1">
    <location>
        <begin position="113"/>
        <end position="123"/>
    </location>
</feature>